<dbReference type="InterPro" id="IPR000711">
    <property type="entry name" value="ATPase_OSCP/dsu"/>
</dbReference>
<accession>A0A8H7ZPD0</accession>
<evidence type="ECO:0000313" key="11">
    <source>
        <dbReference type="Proteomes" id="UP000673691"/>
    </source>
</evidence>
<dbReference type="SUPFAM" id="SSF47928">
    <property type="entry name" value="N-terminal domain of the delta subunit of the F1F0-ATP synthase"/>
    <property type="match status" value="1"/>
</dbReference>
<name>A0A8H7ZPD0_9FUNG</name>
<keyword evidence="4" id="KW-0813">Transport</keyword>
<evidence type="ECO:0000256" key="8">
    <source>
        <dbReference type="ARBA" id="ARBA00023310"/>
    </source>
</evidence>
<keyword evidence="6" id="KW-0406">Ion transport</keyword>
<keyword evidence="11" id="KW-1185">Reference proteome</keyword>
<dbReference type="GO" id="GO:0016020">
    <property type="term" value="C:membrane"/>
    <property type="evidence" value="ECO:0007669"/>
    <property type="project" value="UniProtKB-SubCell"/>
</dbReference>
<dbReference type="GO" id="GO:0046933">
    <property type="term" value="F:proton-transporting ATP synthase activity, rotational mechanism"/>
    <property type="evidence" value="ECO:0007669"/>
    <property type="project" value="InterPro"/>
</dbReference>
<feature type="region of interest" description="Disordered" evidence="9">
    <location>
        <begin position="1"/>
        <end position="24"/>
    </location>
</feature>
<keyword evidence="7" id="KW-0472">Membrane</keyword>
<dbReference type="OrthoDB" id="1262810at2759"/>
<evidence type="ECO:0000256" key="3">
    <source>
        <dbReference type="ARBA" id="ARBA00014723"/>
    </source>
</evidence>
<feature type="non-terminal residue" evidence="10">
    <location>
        <position position="385"/>
    </location>
</feature>
<evidence type="ECO:0000256" key="7">
    <source>
        <dbReference type="ARBA" id="ARBA00023136"/>
    </source>
</evidence>
<gene>
    <name evidence="10" type="ORF">BJ554DRAFT_2829</name>
</gene>
<evidence type="ECO:0000256" key="2">
    <source>
        <dbReference type="ARBA" id="ARBA00007046"/>
    </source>
</evidence>
<evidence type="ECO:0000256" key="6">
    <source>
        <dbReference type="ARBA" id="ARBA00023065"/>
    </source>
</evidence>
<dbReference type="EMBL" id="JAEFCI010010442">
    <property type="protein sequence ID" value="KAG5457213.1"/>
    <property type="molecule type" value="Genomic_DNA"/>
</dbReference>
<evidence type="ECO:0000256" key="1">
    <source>
        <dbReference type="ARBA" id="ARBA00004370"/>
    </source>
</evidence>
<dbReference type="Pfam" id="PF00213">
    <property type="entry name" value="OSCP"/>
    <property type="match status" value="2"/>
</dbReference>
<comment type="similarity">
    <text evidence="2">Belongs to the ATPase delta chain family.</text>
</comment>
<dbReference type="Proteomes" id="UP000673691">
    <property type="component" value="Unassembled WGS sequence"/>
</dbReference>
<evidence type="ECO:0000256" key="4">
    <source>
        <dbReference type="ARBA" id="ARBA00022448"/>
    </source>
</evidence>
<evidence type="ECO:0000313" key="10">
    <source>
        <dbReference type="EMBL" id="KAG5457213.1"/>
    </source>
</evidence>
<dbReference type="InterPro" id="IPR026015">
    <property type="entry name" value="ATP_synth_OSCP/delta_N_sf"/>
</dbReference>
<comment type="caution">
    <text evidence="10">The sequence shown here is derived from an EMBL/GenBank/DDBJ whole genome shotgun (WGS) entry which is preliminary data.</text>
</comment>
<comment type="subcellular location">
    <subcellularLocation>
        <location evidence="1">Membrane</location>
    </subcellularLocation>
</comment>
<keyword evidence="5" id="KW-0375">Hydrogen ion transport</keyword>
<dbReference type="HAMAP" id="MF_01416">
    <property type="entry name" value="ATP_synth_delta_bact"/>
    <property type="match status" value="1"/>
</dbReference>
<reference evidence="10 11" key="1">
    <citation type="journal article" name="Sci. Rep.">
        <title>Genome-scale phylogenetic analyses confirm Olpidium as the closest living zoosporic fungus to the non-flagellated, terrestrial fungi.</title>
        <authorList>
            <person name="Chang Y."/>
            <person name="Rochon D."/>
            <person name="Sekimoto S."/>
            <person name="Wang Y."/>
            <person name="Chovatia M."/>
            <person name="Sandor L."/>
            <person name="Salamov A."/>
            <person name="Grigoriev I.V."/>
            <person name="Stajich J.E."/>
            <person name="Spatafora J.W."/>
        </authorList>
    </citation>
    <scope>NUCLEOTIDE SEQUENCE [LARGE SCALE GENOMIC DNA]</scope>
    <source>
        <strain evidence="10">S191</strain>
    </source>
</reference>
<evidence type="ECO:0000256" key="5">
    <source>
        <dbReference type="ARBA" id="ARBA00022781"/>
    </source>
</evidence>
<dbReference type="Gene3D" id="1.10.520.20">
    <property type="entry name" value="N-terminal domain of the delta subunit of the F1F0-ATP synthase"/>
    <property type="match status" value="1"/>
</dbReference>
<organism evidence="10 11">
    <name type="scientific">Olpidium bornovanus</name>
    <dbReference type="NCBI Taxonomy" id="278681"/>
    <lineage>
        <taxon>Eukaryota</taxon>
        <taxon>Fungi</taxon>
        <taxon>Fungi incertae sedis</taxon>
        <taxon>Olpidiomycota</taxon>
        <taxon>Olpidiomycotina</taxon>
        <taxon>Olpidiomycetes</taxon>
        <taxon>Olpidiales</taxon>
        <taxon>Olpidiaceae</taxon>
        <taxon>Olpidium</taxon>
    </lineage>
</organism>
<protein>
    <recommendedName>
        <fullName evidence="3">ATP synthase subunit 5, mitochondrial</fullName>
    </recommendedName>
</protein>
<dbReference type="PRINTS" id="PR00125">
    <property type="entry name" value="ATPASEDELTA"/>
</dbReference>
<dbReference type="AlphaFoldDB" id="A0A8H7ZPD0"/>
<proteinExistence type="inferred from homology"/>
<evidence type="ECO:0000256" key="9">
    <source>
        <dbReference type="SAM" id="MobiDB-lite"/>
    </source>
</evidence>
<sequence length="385" mass="42235">MPSAYVKPKRQRPSRPALKVNGSPSRLDRGGCRFDRCHDREPQARFLVCLFRNLRSTTRSGQLKPCLPSLPFRFAFARQNRRLKQQVPLTLHGIDGRYATALFSAAMKKDALPAVEADVKVIKAAVAKDAAVRAKLADPTNAGDVTDKDAVKLLFGGAKPQSPVTANFCSVLVENGRLHEAERVADGFLQLMAAYRAEISVTVTSAKVKKKKKKKQRGRNAADPFFYGHGERRPESDRGCAVFPAQMFALFRIWGVLCLTLFGGAAVKIQDLDPKILKRIETALAKGDLSDYKTIKVLNKVPYKRAVIAYSVKPSIIGGLVVEYGDKTIDLSVISKLSKIDRAVAGIDVVRETTLCRPLARVLAPRAATHTPVRRTDPAPVANVP</sequence>
<dbReference type="PANTHER" id="PTHR11910">
    <property type="entry name" value="ATP SYNTHASE DELTA CHAIN"/>
    <property type="match status" value="1"/>
</dbReference>
<keyword evidence="8" id="KW-0066">ATP synthesis</keyword>